<reference evidence="3" key="1">
    <citation type="submission" date="2021-01" db="EMBL/GenBank/DDBJ databases">
        <authorList>
            <person name="Corre E."/>
            <person name="Pelletier E."/>
            <person name="Niang G."/>
            <person name="Scheremetjew M."/>
            <person name="Finn R."/>
            <person name="Kale V."/>
            <person name="Holt S."/>
            <person name="Cochrane G."/>
            <person name="Meng A."/>
            <person name="Brown T."/>
            <person name="Cohen L."/>
        </authorList>
    </citation>
    <scope>NUCLEOTIDE SEQUENCE</scope>
    <source>
        <strain evidence="3">CCMP1452</strain>
    </source>
</reference>
<evidence type="ECO:0000313" key="3">
    <source>
        <dbReference type="EMBL" id="CAD9658243.1"/>
    </source>
</evidence>
<protein>
    <submittedName>
        <fullName evidence="3">Uncharacterized protein</fullName>
    </submittedName>
</protein>
<keyword evidence="2" id="KW-0732">Signal</keyword>
<dbReference type="EMBL" id="HBHI01004032">
    <property type="protein sequence ID" value="CAD9658243.1"/>
    <property type="molecule type" value="Transcribed_RNA"/>
</dbReference>
<organism evidence="3">
    <name type="scientific">Eucampia antarctica</name>
    <dbReference type="NCBI Taxonomy" id="49252"/>
    <lineage>
        <taxon>Eukaryota</taxon>
        <taxon>Sar</taxon>
        <taxon>Stramenopiles</taxon>
        <taxon>Ochrophyta</taxon>
        <taxon>Bacillariophyta</taxon>
        <taxon>Mediophyceae</taxon>
        <taxon>Biddulphiophycidae</taxon>
        <taxon>Hemiaulales</taxon>
        <taxon>Hemiaulaceae</taxon>
        <taxon>Eucampia</taxon>
    </lineage>
</organism>
<feature type="signal peptide" evidence="2">
    <location>
        <begin position="1"/>
        <end position="16"/>
    </location>
</feature>
<feature type="transmembrane region" description="Helical" evidence="1">
    <location>
        <begin position="81"/>
        <end position="101"/>
    </location>
</feature>
<keyword evidence="1" id="KW-1133">Transmembrane helix</keyword>
<name>A0A7S2R249_9STRA</name>
<feature type="chain" id="PRO_5031041566" evidence="2">
    <location>
        <begin position="17"/>
        <end position="104"/>
    </location>
</feature>
<dbReference type="AlphaFoldDB" id="A0A7S2R249"/>
<gene>
    <name evidence="3" type="ORF">EANT1437_LOCUS2045</name>
</gene>
<evidence type="ECO:0000256" key="1">
    <source>
        <dbReference type="SAM" id="Phobius"/>
    </source>
</evidence>
<keyword evidence="1" id="KW-0472">Membrane</keyword>
<accession>A0A7S2R249</accession>
<sequence>MIRALIFFALINLGLAFQLHPQTNVIGNRQIFGNKKVPYDHQLFAKRDASRSGTKRDRLDKLAELEDSRIETDSNLVVKGGLAFVGLIVVLLGAAFASGVLDTY</sequence>
<proteinExistence type="predicted"/>
<evidence type="ECO:0000256" key="2">
    <source>
        <dbReference type="SAM" id="SignalP"/>
    </source>
</evidence>
<keyword evidence="1" id="KW-0812">Transmembrane</keyword>